<evidence type="ECO:0000259" key="2">
    <source>
        <dbReference type="Pfam" id="PF09917"/>
    </source>
</evidence>
<keyword evidence="1" id="KW-0732">Signal</keyword>
<reference evidence="4" key="1">
    <citation type="journal article" date="2019" name="Int. J. Syst. Evol. Microbiol.">
        <title>The Global Catalogue of Microorganisms (GCM) 10K type strain sequencing project: providing services to taxonomists for standard genome sequencing and annotation.</title>
        <authorList>
            <consortium name="The Broad Institute Genomics Platform"/>
            <consortium name="The Broad Institute Genome Sequencing Center for Infectious Disease"/>
            <person name="Wu L."/>
            <person name="Ma J."/>
        </authorList>
    </citation>
    <scope>NUCLEOTIDE SEQUENCE [LARGE SCALE GENOMIC DNA]</scope>
    <source>
        <strain evidence="4">KCTC 52127</strain>
    </source>
</reference>
<name>A0ABW5LT93_9FLAO</name>
<dbReference type="Pfam" id="PF09917">
    <property type="entry name" value="DUF2147"/>
    <property type="match status" value="1"/>
</dbReference>
<dbReference type="EMBL" id="JBHULH010000004">
    <property type="protein sequence ID" value="MFD2567850.1"/>
    <property type="molecule type" value="Genomic_DNA"/>
</dbReference>
<sequence length="142" mass="16344">MKKFFLFTFALLLSLTIHSQTIFGKWNSFDEETNKVESVIEVYEKDGKAYAKIIEITDPERKNATCFKCKGKRKDQPIVGMNILTGLKKKDDEWSGGKILDPKNGKEYKCYIKLLDDNTLKIRGYIGISLLGRTAIWKRVQS</sequence>
<comment type="caution">
    <text evidence="3">The sequence shown here is derived from an EMBL/GenBank/DDBJ whole genome shotgun (WGS) entry which is preliminary data.</text>
</comment>
<feature type="signal peptide" evidence="1">
    <location>
        <begin position="1"/>
        <end position="19"/>
    </location>
</feature>
<feature type="domain" description="DUF2147" evidence="2">
    <location>
        <begin position="24"/>
        <end position="139"/>
    </location>
</feature>
<dbReference type="RefSeq" id="WP_379666556.1">
    <property type="nucleotide sequence ID" value="NZ_JBHULH010000004.1"/>
</dbReference>
<accession>A0ABW5LT93</accession>
<proteinExistence type="predicted"/>
<dbReference type="InterPro" id="IPR019223">
    <property type="entry name" value="DUF2147"/>
</dbReference>
<dbReference type="Proteomes" id="UP001597508">
    <property type="component" value="Unassembled WGS sequence"/>
</dbReference>
<dbReference type="Gene3D" id="2.40.128.520">
    <property type="match status" value="1"/>
</dbReference>
<dbReference type="PANTHER" id="PTHR36919:SF3">
    <property type="entry name" value="BLL5882 PROTEIN"/>
    <property type="match status" value="1"/>
</dbReference>
<feature type="chain" id="PRO_5046519573" evidence="1">
    <location>
        <begin position="20"/>
        <end position="142"/>
    </location>
</feature>
<evidence type="ECO:0000313" key="4">
    <source>
        <dbReference type="Proteomes" id="UP001597508"/>
    </source>
</evidence>
<gene>
    <name evidence="3" type="ORF">ACFSRZ_10740</name>
</gene>
<protein>
    <submittedName>
        <fullName evidence="3">DUF2147 domain-containing protein</fullName>
    </submittedName>
</protein>
<evidence type="ECO:0000256" key="1">
    <source>
        <dbReference type="SAM" id="SignalP"/>
    </source>
</evidence>
<dbReference type="PANTHER" id="PTHR36919">
    <property type="entry name" value="BLR1215 PROTEIN"/>
    <property type="match status" value="1"/>
</dbReference>
<organism evidence="3 4">
    <name type="scientific">Pseudotenacibaculum haliotis</name>
    <dbReference type="NCBI Taxonomy" id="1862138"/>
    <lineage>
        <taxon>Bacteria</taxon>
        <taxon>Pseudomonadati</taxon>
        <taxon>Bacteroidota</taxon>
        <taxon>Flavobacteriia</taxon>
        <taxon>Flavobacteriales</taxon>
        <taxon>Flavobacteriaceae</taxon>
        <taxon>Pseudotenacibaculum</taxon>
    </lineage>
</organism>
<evidence type="ECO:0000313" key="3">
    <source>
        <dbReference type="EMBL" id="MFD2567850.1"/>
    </source>
</evidence>
<keyword evidence="4" id="KW-1185">Reference proteome</keyword>